<dbReference type="PROSITE" id="PS50076">
    <property type="entry name" value="DNAJ_2"/>
    <property type="match status" value="1"/>
</dbReference>
<dbReference type="InterPro" id="IPR036869">
    <property type="entry name" value="J_dom_sf"/>
</dbReference>
<comment type="pathway">
    <text evidence="4">Protein modification; peptidyl-diphthamide biosynthesis.</text>
</comment>
<comment type="similarity">
    <text evidence="5">Belongs to the DPH4 family.</text>
</comment>
<dbReference type="Pfam" id="PF00226">
    <property type="entry name" value="DnaJ"/>
    <property type="match status" value="1"/>
</dbReference>
<comment type="function">
    <text evidence="1">Required for the first step of diphthamide biosynthesis, the transfer of 3-amino-3-carboxypropyl from S-adenosyl-L-methionine to a histidine residue. Diphthamide is a post-translational modification of histidine which occurs in elongation factor 2.</text>
</comment>
<evidence type="ECO:0000259" key="13">
    <source>
        <dbReference type="PROSITE" id="PS51074"/>
    </source>
</evidence>
<dbReference type="Gene3D" id="1.10.287.110">
    <property type="entry name" value="DnaJ domain"/>
    <property type="match status" value="1"/>
</dbReference>
<dbReference type="InterPro" id="IPR007872">
    <property type="entry name" value="DPH_MB_dom"/>
</dbReference>
<dbReference type="SUPFAM" id="SSF144217">
    <property type="entry name" value="CSL zinc finger"/>
    <property type="match status" value="1"/>
</dbReference>
<keyword evidence="7" id="KW-0963">Cytoplasm</keyword>
<feature type="domain" description="J" evidence="12">
    <location>
        <begin position="6"/>
        <end position="76"/>
    </location>
</feature>
<dbReference type="GO" id="GO:0005737">
    <property type="term" value="C:cytoplasm"/>
    <property type="evidence" value="ECO:0007669"/>
    <property type="project" value="UniProtKB-SubCell"/>
</dbReference>
<evidence type="ECO:0000256" key="9">
    <source>
        <dbReference type="ARBA" id="ARBA00022833"/>
    </source>
</evidence>
<evidence type="ECO:0000256" key="7">
    <source>
        <dbReference type="ARBA" id="ARBA00022490"/>
    </source>
</evidence>
<keyword evidence="10" id="KW-0408">Iron</keyword>
<dbReference type="InterPro" id="IPR044248">
    <property type="entry name" value="DPH3/4-like"/>
</dbReference>
<keyword evidence="15" id="KW-1185">Reference proteome</keyword>
<evidence type="ECO:0000256" key="10">
    <source>
        <dbReference type="ARBA" id="ARBA00023004"/>
    </source>
</evidence>
<dbReference type="EMBL" id="JAWDJX010000017">
    <property type="protein sequence ID" value="KAK3053162.1"/>
    <property type="molecule type" value="Genomic_DNA"/>
</dbReference>
<dbReference type="CDD" id="cd06257">
    <property type="entry name" value="DnaJ"/>
    <property type="match status" value="1"/>
</dbReference>
<dbReference type="Gene3D" id="3.10.660.10">
    <property type="entry name" value="DPH Zinc finger"/>
    <property type="match status" value="1"/>
</dbReference>
<dbReference type="GO" id="GO:0017183">
    <property type="term" value="P:protein histidyl modification to diphthamide"/>
    <property type="evidence" value="ECO:0007669"/>
    <property type="project" value="InterPro"/>
</dbReference>
<keyword evidence="11" id="KW-0539">Nucleus</keyword>
<evidence type="ECO:0000256" key="5">
    <source>
        <dbReference type="ARBA" id="ARBA00006169"/>
    </source>
</evidence>
<dbReference type="PROSITE" id="PS51074">
    <property type="entry name" value="DPH_MB"/>
    <property type="match status" value="1"/>
</dbReference>
<name>A0AAJ0G8E7_9PEZI</name>
<evidence type="ECO:0000256" key="3">
    <source>
        <dbReference type="ARBA" id="ARBA00004496"/>
    </source>
</evidence>
<dbReference type="Pfam" id="PF05207">
    <property type="entry name" value="Zn_ribbon_CSL"/>
    <property type="match status" value="1"/>
</dbReference>
<dbReference type="PANTHER" id="PTHR21454">
    <property type="entry name" value="DPH3 HOMOLOG-RELATED"/>
    <property type="match status" value="1"/>
</dbReference>
<dbReference type="SMART" id="SM00271">
    <property type="entry name" value="DnaJ"/>
    <property type="match status" value="1"/>
</dbReference>
<dbReference type="Proteomes" id="UP001271007">
    <property type="component" value="Unassembled WGS sequence"/>
</dbReference>
<comment type="subcellular location">
    <subcellularLocation>
        <location evidence="3">Cytoplasm</location>
    </subcellularLocation>
    <subcellularLocation>
        <location evidence="2">Nucleus</location>
    </subcellularLocation>
</comment>
<evidence type="ECO:0000313" key="14">
    <source>
        <dbReference type="EMBL" id="KAK3053162.1"/>
    </source>
</evidence>
<comment type="caution">
    <text evidence="14">The sequence shown here is derived from an EMBL/GenBank/DDBJ whole genome shotgun (WGS) entry which is preliminary data.</text>
</comment>
<sequence>MAVTSNYYRLLNLESKQEAILSAAEVKQAYRRALLLYHPDKVTIEPGKSDVTVDDIALAYKTLADPTLRAEYDDWLRTVVEAGSLTSSTPRPRHTGLETVDLDDLDYDEPTGKWSRGCRCGDEKGFMVSQLELEQQANEGEIIVGCKGCSLWLRILFGEEE</sequence>
<dbReference type="InterPro" id="IPR036671">
    <property type="entry name" value="DPH_MB_sf"/>
</dbReference>
<evidence type="ECO:0000256" key="8">
    <source>
        <dbReference type="ARBA" id="ARBA00022723"/>
    </source>
</evidence>
<evidence type="ECO:0000256" key="6">
    <source>
        <dbReference type="ARBA" id="ARBA00021797"/>
    </source>
</evidence>
<proteinExistence type="inferred from homology"/>
<keyword evidence="9" id="KW-0862">Zinc</keyword>
<dbReference type="GO" id="GO:0005634">
    <property type="term" value="C:nucleus"/>
    <property type="evidence" value="ECO:0007669"/>
    <property type="project" value="UniProtKB-SubCell"/>
</dbReference>
<dbReference type="SUPFAM" id="SSF46565">
    <property type="entry name" value="Chaperone J-domain"/>
    <property type="match status" value="1"/>
</dbReference>
<keyword evidence="8" id="KW-0479">Metal-binding</keyword>
<dbReference type="AlphaFoldDB" id="A0AAJ0G8E7"/>
<dbReference type="InterPro" id="IPR001623">
    <property type="entry name" value="DnaJ_domain"/>
</dbReference>
<feature type="domain" description="DPH-type MB" evidence="13">
    <location>
        <begin position="96"/>
        <end position="158"/>
    </location>
</feature>
<evidence type="ECO:0000313" key="15">
    <source>
        <dbReference type="Proteomes" id="UP001271007"/>
    </source>
</evidence>
<evidence type="ECO:0000256" key="4">
    <source>
        <dbReference type="ARBA" id="ARBA00005156"/>
    </source>
</evidence>
<protein>
    <recommendedName>
        <fullName evidence="6">Diphthamide biosynthesis protein 4</fullName>
    </recommendedName>
</protein>
<dbReference type="PANTHER" id="PTHR21454:SF46">
    <property type="entry name" value="DIPHTHAMIDE BIOSYNTHESIS PROTEIN 4"/>
    <property type="match status" value="1"/>
</dbReference>
<gene>
    <name evidence="14" type="ORF">LTR09_005788</name>
</gene>
<accession>A0AAJ0G8E7</accession>
<reference evidence="14" key="1">
    <citation type="submission" date="2023-04" db="EMBL/GenBank/DDBJ databases">
        <title>Black Yeasts Isolated from many extreme environments.</title>
        <authorList>
            <person name="Coleine C."/>
            <person name="Stajich J.E."/>
            <person name="Selbmann L."/>
        </authorList>
    </citation>
    <scope>NUCLEOTIDE SEQUENCE</scope>
    <source>
        <strain evidence="14">CCFEE 5312</strain>
    </source>
</reference>
<organism evidence="14 15">
    <name type="scientific">Extremus antarcticus</name>
    <dbReference type="NCBI Taxonomy" id="702011"/>
    <lineage>
        <taxon>Eukaryota</taxon>
        <taxon>Fungi</taxon>
        <taxon>Dikarya</taxon>
        <taxon>Ascomycota</taxon>
        <taxon>Pezizomycotina</taxon>
        <taxon>Dothideomycetes</taxon>
        <taxon>Dothideomycetidae</taxon>
        <taxon>Mycosphaerellales</taxon>
        <taxon>Extremaceae</taxon>
        <taxon>Extremus</taxon>
    </lineage>
</organism>
<evidence type="ECO:0000256" key="11">
    <source>
        <dbReference type="ARBA" id="ARBA00023242"/>
    </source>
</evidence>
<evidence type="ECO:0000259" key="12">
    <source>
        <dbReference type="PROSITE" id="PS50076"/>
    </source>
</evidence>
<dbReference type="GO" id="GO:0046872">
    <property type="term" value="F:metal ion binding"/>
    <property type="evidence" value="ECO:0007669"/>
    <property type="project" value="UniProtKB-KW"/>
</dbReference>
<evidence type="ECO:0000256" key="1">
    <source>
        <dbReference type="ARBA" id="ARBA00003474"/>
    </source>
</evidence>
<evidence type="ECO:0000256" key="2">
    <source>
        <dbReference type="ARBA" id="ARBA00004123"/>
    </source>
</evidence>